<evidence type="ECO:0000259" key="2">
    <source>
        <dbReference type="Pfam" id="PF13786"/>
    </source>
</evidence>
<protein>
    <recommendedName>
        <fullName evidence="6">DUF4179 domain-containing protein</fullName>
    </recommendedName>
</protein>
<accession>A0ABV2K344</accession>
<evidence type="ECO:0000313" key="4">
    <source>
        <dbReference type="EMBL" id="MET3655247.1"/>
    </source>
</evidence>
<evidence type="ECO:0008006" key="6">
    <source>
        <dbReference type="Google" id="ProtNLM"/>
    </source>
</evidence>
<feature type="domain" description="DUF5643" evidence="3">
    <location>
        <begin position="227"/>
        <end position="337"/>
    </location>
</feature>
<gene>
    <name evidence="4" type="ORF">ABIC55_000331</name>
</gene>
<dbReference type="Gene3D" id="2.60.40.1630">
    <property type="entry name" value="bacillus anthracis domain"/>
    <property type="match status" value="1"/>
</dbReference>
<keyword evidence="5" id="KW-1185">Reference proteome</keyword>
<name>A0ABV2K344_SPOPS</name>
<dbReference type="RefSeq" id="WP_354311970.1">
    <property type="nucleotide sequence ID" value="NZ_JBEPME010000001.1"/>
</dbReference>
<organism evidence="4 5">
    <name type="scientific">Sporosarcina psychrophila</name>
    <name type="common">Bacillus psychrophilus</name>
    <dbReference type="NCBI Taxonomy" id="1476"/>
    <lineage>
        <taxon>Bacteria</taxon>
        <taxon>Bacillati</taxon>
        <taxon>Bacillota</taxon>
        <taxon>Bacilli</taxon>
        <taxon>Bacillales</taxon>
        <taxon>Caryophanaceae</taxon>
        <taxon>Sporosarcina</taxon>
    </lineage>
</organism>
<dbReference type="InterPro" id="IPR040680">
    <property type="entry name" value="DUF5643"/>
</dbReference>
<feature type="transmembrane region" description="Helical" evidence="1">
    <location>
        <begin position="52"/>
        <end position="71"/>
    </location>
</feature>
<dbReference type="Proteomes" id="UP001549104">
    <property type="component" value="Unassembled WGS sequence"/>
</dbReference>
<dbReference type="Pfam" id="PF18705">
    <property type="entry name" value="DUF5643"/>
    <property type="match status" value="1"/>
</dbReference>
<comment type="caution">
    <text evidence="4">The sequence shown here is derived from an EMBL/GenBank/DDBJ whole genome shotgun (WGS) entry which is preliminary data.</text>
</comment>
<reference evidence="4 5" key="1">
    <citation type="submission" date="2024-06" db="EMBL/GenBank/DDBJ databases">
        <title>Sorghum-associated microbial communities from plants grown in Nebraska, USA.</title>
        <authorList>
            <person name="Schachtman D."/>
        </authorList>
    </citation>
    <scope>NUCLEOTIDE SEQUENCE [LARGE SCALE GENOMIC DNA]</scope>
    <source>
        <strain evidence="4 5">1288</strain>
    </source>
</reference>
<keyword evidence="1" id="KW-0472">Membrane</keyword>
<proteinExistence type="predicted"/>
<dbReference type="Pfam" id="PF13786">
    <property type="entry name" value="DUF4179"/>
    <property type="match status" value="1"/>
</dbReference>
<evidence type="ECO:0000256" key="1">
    <source>
        <dbReference type="SAM" id="Phobius"/>
    </source>
</evidence>
<dbReference type="EMBL" id="JBEPME010000001">
    <property type="protein sequence ID" value="MET3655247.1"/>
    <property type="molecule type" value="Genomic_DNA"/>
</dbReference>
<dbReference type="InterPro" id="IPR025436">
    <property type="entry name" value="DUF4179"/>
</dbReference>
<feature type="domain" description="DUF4179" evidence="2">
    <location>
        <begin position="47"/>
        <end position="140"/>
    </location>
</feature>
<sequence>MFENEEKQLREVRSKLEEFPIPNEQLNDAIQSGFLIANSEWRAKRQKRRKSLWTVAIAAVFLLAFITSIRVSPAFANAIASIPGMGKLVEYIQYDKGLQAIMDNDYYQTVHASQMKDGLTLTINGVILDESGIVISYTLEAPYSIEVLDYKKIELYHNGKVVPPGTVSYNNPNQRHENRKEDIIEVLFLAKQSFDTQDFVLELQLDNEKETAFSLPFTLPKEVKKGKVFALDKVVEVEGQKMTIQEITIYPLRVEVKVFFDEPNSMKILNFMDMRIEDEKGEVWSSIQNGTTGLGFSDNEQTFYLQSNYFEQPNKLYFKFNKMQALPKDESYLLVDLQKQEVIMQPSDGKIEVTKMTQNTIEARFPLAEEFGYFLFFTAENGVGQKVESNSSSSWRDEEYQYSSINFTKNYNESLLKVYFQAYPNYINGEISVELK</sequence>
<keyword evidence="1" id="KW-1133">Transmembrane helix</keyword>
<keyword evidence="1" id="KW-0812">Transmembrane</keyword>
<evidence type="ECO:0000259" key="3">
    <source>
        <dbReference type="Pfam" id="PF18705"/>
    </source>
</evidence>
<evidence type="ECO:0000313" key="5">
    <source>
        <dbReference type="Proteomes" id="UP001549104"/>
    </source>
</evidence>